<sequence length="217" mass="22925">HLLFNWRMNSSMLTGERRWTSGKRGGMTVLGKVAVPKPLNLPSQRLENHGLDPNVEIVPKGTLSWGARPTGSNPWISSSLSPNADGSAGSPHHLSGRPSSGGSVNRPSTSGSDKTQETGANTWASNSRPTSSSGALPSNHIPSAALRPRSAENRPTSSPLSRFAEPVSENSMAWISSTAAGKMGVKTANEHGFTLSSGDFPNLGSEKDYLEKHIEST</sequence>
<dbReference type="Proteomes" id="UP000015453">
    <property type="component" value="Unassembled WGS sequence"/>
</dbReference>
<evidence type="ECO:0000256" key="2">
    <source>
        <dbReference type="SAM" id="MobiDB-lite"/>
    </source>
</evidence>
<dbReference type="OrthoDB" id="1939715at2759"/>
<evidence type="ECO:0000256" key="1">
    <source>
        <dbReference type="ARBA" id="ARBA00022553"/>
    </source>
</evidence>
<dbReference type="PANTHER" id="PTHR34805">
    <property type="entry name" value="PROTEIN MODIFIER OF SNC1 1"/>
    <property type="match status" value="1"/>
</dbReference>
<feature type="region of interest" description="Disordered" evidence="2">
    <location>
        <begin position="74"/>
        <end position="169"/>
    </location>
</feature>
<evidence type="ECO:0000259" key="3">
    <source>
        <dbReference type="Pfam" id="PF07001"/>
    </source>
</evidence>
<dbReference type="Pfam" id="PF07001">
    <property type="entry name" value="BAT2_N"/>
    <property type="match status" value="1"/>
</dbReference>
<feature type="domain" description="BAT2 N-terminal" evidence="3">
    <location>
        <begin position="23"/>
        <end position="155"/>
    </location>
</feature>
<dbReference type="PANTHER" id="PTHR34805:SF1">
    <property type="entry name" value="PROTEIN MODIFIER OF SNC1 1"/>
    <property type="match status" value="1"/>
</dbReference>
<dbReference type="InterPro" id="IPR009738">
    <property type="entry name" value="BAT2_N"/>
</dbReference>
<dbReference type="InterPro" id="IPR038808">
    <property type="entry name" value="MOS1-like"/>
</dbReference>
<comment type="caution">
    <text evidence="4">The sequence shown here is derived from an EMBL/GenBank/DDBJ whole genome shotgun (WGS) entry which is preliminary data.</text>
</comment>
<dbReference type="AlphaFoldDB" id="S8DLI9"/>
<evidence type="ECO:0000313" key="4">
    <source>
        <dbReference type="EMBL" id="EPS63813.1"/>
    </source>
</evidence>
<keyword evidence="1" id="KW-0597">Phosphoprotein</keyword>
<feature type="non-terminal residue" evidence="4">
    <location>
        <position position="217"/>
    </location>
</feature>
<accession>S8DLI9</accession>
<dbReference type="EMBL" id="AUSU01005221">
    <property type="protein sequence ID" value="EPS63813.1"/>
    <property type="molecule type" value="Genomic_DNA"/>
</dbReference>
<proteinExistence type="predicted"/>
<evidence type="ECO:0000313" key="5">
    <source>
        <dbReference type="Proteomes" id="UP000015453"/>
    </source>
</evidence>
<name>S8DLI9_9LAMI</name>
<organism evidence="4 5">
    <name type="scientific">Genlisea aurea</name>
    <dbReference type="NCBI Taxonomy" id="192259"/>
    <lineage>
        <taxon>Eukaryota</taxon>
        <taxon>Viridiplantae</taxon>
        <taxon>Streptophyta</taxon>
        <taxon>Embryophyta</taxon>
        <taxon>Tracheophyta</taxon>
        <taxon>Spermatophyta</taxon>
        <taxon>Magnoliopsida</taxon>
        <taxon>eudicotyledons</taxon>
        <taxon>Gunneridae</taxon>
        <taxon>Pentapetalae</taxon>
        <taxon>asterids</taxon>
        <taxon>lamiids</taxon>
        <taxon>Lamiales</taxon>
        <taxon>Lentibulariaceae</taxon>
        <taxon>Genlisea</taxon>
    </lineage>
</organism>
<dbReference type="GO" id="GO:0040029">
    <property type="term" value="P:epigenetic regulation of gene expression"/>
    <property type="evidence" value="ECO:0007669"/>
    <property type="project" value="TreeGrafter"/>
</dbReference>
<feature type="compositionally biased region" description="Polar residues" evidence="2">
    <location>
        <begin position="97"/>
        <end position="136"/>
    </location>
</feature>
<reference evidence="4 5" key="1">
    <citation type="journal article" date="2013" name="BMC Genomics">
        <title>The miniature genome of a carnivorous plant Genlisea aurea contains a low number of genes and short non-coding sequences.</title>
        <authorList>
            <person name="Leushkin E.V."/>
            <person name="Sutormin R.A."/>
            <person name="Nabieva E.R."/>
            <person name="Penin A.A."/>
            <person name="Kondrashov A.S."/>
            <person name="Logacheva M.D."/>
        </authorList>
    </citation>
    <scope>NUCLEOTIDE SEQUENCE [LARGE SCALE GENOMIC DNA]</scope>
</reference>
<protein>
    <recommendedName>
        <fullName evidence="3">BAT2 N-terminal domain-containing protein</fullName>
    </recommendedName>
</protein>
<feature type="non-terminal residue" evidence="4">
    <location>
        <position position="1"/>
    </location>
</feature>
<keyword evidence="5" id="KW-1185">Reference proteome</keyword>
<feature type="compositionally biased region" description="Polar residues" evidence="2">
    <location>
        <begin position="74"/>
        <end position="84"/>
    </location>
</feature>
<gene>
    <name evidence="4" type="ORF">M569_10972</name>
</gene>